<reference evidence="3 4" key="1">
    <citation type="submission" date="2019-03" db="EMBL/GenBank/DDBJ databases">
        <title>Genomic Encyclopedia of Type Strains, Phase III (KMG-III): the genomes of soil and plant-associated and newly described type strains.</title>
        <authorList>
            <person name="Whitman W."/>
        </authorList>
    </citation>
    <scope>NUCLEOTIDE SEQUENCE [LARGE SCALE GENOMIC DNA]</scope>
    <source>
        <strain evidence="3 4">VKM Ac-2570</strain>
    </source>
</reference>
<feature type="transmembrane region" description="Helical" evidence="2">
    <location>
        <begin position="37"/>
        <end position="62"/>
    </location>
</feature>
<keyword evidence="2" id="KW-1133">Transmembrane helix</keyword>
<feature type="transmembrane region" description="Helical" evidence="2">
    <location>
        <begin position="12"/>
        <end position="31"/>
    </location>
</feature>
<proteinExistence type="predicted"/>
<comment type="caution">
    <text evidence="3">The sequence shown here is derived from an EMBL/GenBank/DDBJ whole genome shotgun (WGS) entry which is preliminary data.</text>
</comment>
<dbReference type="EMBL" id="SODF01000001">
    <property type="protein sequence ID" value="TDW23990.1"/>
    <property type="molecule type" value="Genomic_DNA"/>
</dbReference>
<evidence type="ECO:0000313" key="3">
    <source>
        <dbReference type="EMBL" id="TDW23990.1"/>
    </source>
</evidence>
<evidence type="ECO:0000313" key="4">
    <source>
        <dbReference type="Proteomes" id="UP000295447"/>
    </source>
</evidence>
<protein>
    <submittedName>
        <fullName evidence="3">Uncharacterized protein</fullName>
    </submittedName>
</protein>
<feature type="region of interest" description="Disordered" evidence="1">
    <location>
        <begin position="103"/>
        <end position="129"/>
    </location>
</feature>
<name>A0A4R8A6R1_9ACTN</name>
<organism evidence="3 4">
    <name type="scientific">Kribbella kalugense</name>
    <dbReference type="NCBI Taxonomy" id="2512221"/>
    <lineage>
        <taxon>Bacteria</taxon>
        <taxon>Bacillati</taxon>
        <taxon>Actinomycetota</taxon>
        <taxon>Actinomycetes</taxon>
        <taxon>Propionibacteriales</taxon>
        <taxon>Kribbellaceae</taxon>
        <taxon>Kribbella</taxon>
    </lineage>
</organism>
<keyword evidence="2" id="KW-0812">Transmembrane</keyword>
<keyword evidence="2" id="KW-0472">Membrane</keyword>
<dbReference type="AlphaFoldDB" id="A0A4R8A6R1"/>
<sequence>MSGPDEPVRKGNLLGLAMVVGLFAFFIADAVPTGVNAVAVFFVAIGAVLLLFLVPALVSLILRRRSAPQPEPNRLSFRPSASVQWANSRVGFPAMMRRMRLPTEGSPITDAGTTPKARPTPEVRPSPPSGPVETVFADLLAIMGEAPGEDVRLSIDLMRYMSAPLSERPDALHALDRHNGGRQLREHLHYFARLFGSAPQAVREKLLNDLLRWMESR</sequence>
<dbReference type="RefSeq" id="WP_134119082.1">
    <property type="nucleotide sequence ID" value="NZ_SODF01000001.1"/>
</dbReference>
<gene>
    <name evidence="3" type="ORF">EV650_2851</name>
</gene>
<evidence type="ECO:0000256" key="1">
    <source>
        <dbReference type="SAM" id="MobiDB-lite"/>
    </source>
</evidence>
<evidence type="ECO:0000256" key="2">
    <source>
        <dbReference type="SAM" id="Phobius"/>
    </source>
</evidence>
<keyword evidence="4" id="KW-1185">Reference proteome</keyword>
<accession>A0A4R8A6R1</accession>
<dbReference type="Proteomes" id="UP000295447">
    <property type="component" value="Unassembled WGS sequence"/>
</dbReference>